<dbReference type="Proteomes" id="UP000030645">
    <property type="component" value="Unassembled WGS sequence"/>
</dbReference>
<name>W9S1V4_9ROSA</name>
<accession>W9S1V4</accession>
<protein>
    <submittedName>
        <fullName evidence="1">Uncharacterized protein</fullName>
    </submittedName>
</protein>
<evidence type="ECO:0000313" key="2">
    <source>
        <dbReference type="Proteomes" id="UP000030645"/>
    </source>
</evidence>
<organism evidence="1 2">
    <name type="scientific">Morus notabilis</name>
    <dbReference type="NCBI Taxonomy" id="981085"/>
    <lineage>
        <taxon>Eukaryota</taxon>
        <taxon>Viridiplantae</taxon>
        <taxon>Streptophyta</taxon>
        <taxon>Embryophyta</taxon>
        <taxon>Tracheophyta</taxon>
        <taxon>Spermatophyta</taxon>
        <taxon>Magnoliopsida</taxon>
        <taxon>eudicotyledons</taxon>
        <taxon>Gunneridae</taxon>
        <taxon>Pentapetalae</taxon>
        <taxon>rosids</taxon>
        <taxon>fabids</taxon>
        <taxon>Rosales</taxon>
        <taxon>Moraceae</taxon>
        <taxon>Moreae</taxon>
        <taxon>Morus</taxon>
    </lineage>
</organism>
<dbReference type="AlphaFoldDB" id="W9S1V4"/>
<sequence length="93" mass="10386">MSTILYSTITTSIWAASDQFGLKQSNASHQYSEKVETSTVFVHFDISKNYFQRVFDHLFIKFFAFLARSLTNGGNIEEFAGAKLGALSSKGHP</sequence>
<reference evidence="2" key="1">
    <citation type="submission" date="2013-01" db="EMBL/GenBank/DDBJ databases">
        <title>Draft Genome Sequence of a Mulberry Tree, Morus notabilis C.K. Schneid.</title>
        <authorList>
            <person name="He N."/>
            <person name="Zhao S."/>
        </authorList>
    </citation>
    <scope>NUCLEOTIDE SEQUENCE</scope>
</reference>
<proteinExistence type="predicted"/>
<gene>
    <name evidence="1" type="ORF">L484_027793</name>
</gene>
<evidence type="ECO:0000313" key="1">
    <source>
        <dbReference type="EMBL" id="EXB82614.1"/>
    </source>
</evidence>
<dbReference type="EMBL" id="KE344869">
    <property type="protein sequence ID" value="EXB82614.1"/>
    <property type="molecule type" value="Genomic_DNA"/>
</dbReference>
<keyword evidence="2" id="KW-1185">Reference proteome</keyword>